<evidence type="ECO:0000259" key="1">
    <source>
        <dbReference type="Pfam" id="PF10505"/>
    </source>
</evidence>
<reference evidence="4" key="2">
    <citation type="submission" date="2025-04" db="UniProtKB">
        <authorList>
            <consortium name="RefSeq"/>
        </authorList>
    </citation>
    <scope>IDENTIFICATION</scope>
    <source>
        <strain evidence="4">DH4</strain>
        <tissue evidence="4">Whole body</tissue>
    </source>
</reference>
<keyword evidence="3" id="KW-1185">Reference proteome</keyword>
<organism evidence="2">
    <name type="scientific">Apis mellifera</name>
    <name type="common">Honeybee</name>
    <dbReference type="NCBI Taxonomy" id="7460"/>
    <lineage>
        <taxon>Eukaryota</taxon>
        <taxon>Metazoa</taxon>
        <taxon>Ecdysozoa</taxon>
        <taxon>Arthropoda</taxon>
        <taxon>Hexapoda</taxon>
        <taxon>Insecta</taxon>
        <taxon>Pterygota</taxon>
        <taxon>Neoptera</taxon>
        <taxon>Endopterygota</taxon>
        <taxon>Hymenoptera</taxon>
        <taxon>Apocrita</taxon>
        <taxon>Aculeata</taxon>
        <taxon>Apoidea</taxon>
        <taxon>Anthophila</taxon>
        <taxon>Apidae</taxon>
        <taxon>Apis</taxon>
    </lineage>
</organism>
<dbReference type="GeneID" id="100579034"/>
<dbReference type="AlphaFoldDB" id="A0A7M7L787"/>
<evidence type="ECO:0000313" key="4">
    <source>
        <dbReference type="RefSeq" id="XP_026296442.1"/>
    </source>
</evidence>
<dbReference type="EnsemblMetazoa" id="XM_026440657">
    <property type="protein sequence ID" value="XP_026296442"/>
    <property type="gene ID" value="LOC100579034"/>
</dbReference>
<dbReference type="RefSeq" id="XP_026296442.1">
    <property type="nucleotide sequence ID" value="XM_026440657.1"/>
</dbReference>
<dbReference type="InterPro" id="IPR019535">
    <property type="entry name" value="ICE2_C"/>
</dbReference>
<protein>
    <submittedName>
        <fullName evidence="4">Uncharacterized protein LOC100579034 isoform X1</fullName>
    </submittedName>
</protein>
<dbReference type="GO" id="GO:0008023">
    <property type="term" value="C:transcription elongation factor complex"/>
    <property type="evidence" value="ECO:0007669"/>
    <property type="project" value="InterPro"/>
</dbReference>
<dbReference type="Proteomes" id="UP000005203">
    <property type="component" value="Linkage group LG5"/>
</dbReference>
<dbReference type="GO" id="GO:0042796">
    <property type="term" value="P:snRNA transcription by RNA polymerase III"/>
    <property type="evidence" value="ECO:0007669"/>
    <property type="project" value="TreeGrafter"/>
</dbReference>
<dbReference type="PANTHER" id="PTHR14633">
    <property type="entry name" value="LITTLE ELONGATION COMPLEX SUBUNIT 2"/>
    <property type="match status" value="1"/>
</dbReference>
<dbReference type="OrthoDB" id="6288737at2759"/>
<name>A0A7M7L787_APIME</name>
<feature type="domain" description="Little elongation complex subunit 2 C-terminal" evidence="1">
    <location>
        <begin position="463"/>
        <end position="676"/>
    </location>
</feature>
<proteinExistence type="predicted"/>
<accession>A0A8B8GXM1</accession>
<reference evidence="2" key="1">
    <citation type="submission" date="2021-01" db="UniProtKB">
        <authorList>
            <consortium name="EnsemblMetazoa"/>
        </authorList>
    </citation>
    <scope>IDENTIFICATION</scope>
    <source>
        <strain evidence="2">DH4</strain>
    </source>
</reference>
<evidence type="ECO:0000313" key="3">
    <source>
        <dbReference type="Proteomes" id="UP000005203"/>
    </source>
</evidence>
<dbReference type="PANTHER" id="PTHR14633:SF3">
    <property type="entry name" value="LITTLE ELONGATION COMPLEX SUBUNIT 2"/>
    <property type="match status" value="1"/>
</dbReference>
<dbReference type="Pfam" id="PF10505">
    <property type="entry name" value="NARG2_C"/>
    <property type="match status" value="1"/>
</dbReference>
<accession>A0A7M7L787</accession>
<dbReference type="GO" id="GO:0042795">
    <property type="term" value="P:snRNA transcription by RNA polymerase II"/>
    <property type="evidence" value="ECO:0007669"/>
    <property type="project" value="TreeGrafter"/>
</dbReference>
<dbReference type="GO" id="GO:0045945">
    <property type="term" value="P:positive regulation of transcription by RNA polymerase III"/>
    <property type="evidence" value="ECO:0007669"/>
    <property type="project" value="TreeGrafter"/>
</dbReference>
<evidence type="ECO:0000313" key="2">
    <source>
        <dbReference type="EnsemblMetazoa" id="XP_026296442"/>
    </source>
</evidence>
<gene>
    <name evidence="4" type="primary">LOC100579034</name>
</gene>
<sequence>MDRFLHIDWNCPLEDIIDNTFINEERLEKESVMHRIMTGNFTDPFKNIEEDYQNVKINLIKDIDPDLNEESNNDIEVNEGEKECESKQINKVKCYVPGIVKSIFKFPKKSLLDKEQQAMCLRVLLRFSKSGKPKLTRREREELQKYMDLKQIISQEQDEFLEFAKSKWHERSFKIICEDYINLHWKSKLQYIYELPRYYTEVTSIPFVADKNIDITFISNCLQLGTLQKIELPTFTKPCMLRINSEQLRKRFSSNQNNSNKSSFSYKLPVSEDVNCQKLAESNNVDLVISSSGLKCLVNNIGPTNPNSWILPFIIKKHNDKNVIYIDKPAPPVASTIPEKNTWVYKYILKYFFFHTKNLPSHNTSNEEHEDNIFGDINSEELLKLEEKYENISTKINNESLSNMSEKNKNFEEILTEEDIKSNVNSSEIINCKEYLHNTSNFYNDNDESSMNNEGIENKCSEMTEDNVSYKLFTIGQLTEQNELMKNITREYKILVRTKTDGFEILRNKVQRLLLLTPKLEHQVDFGAEAVTLEEALKQWISLIFRPNTSLARVRISAKTSEILQIEYRTAMSINNEIKRLFNIKVEDSLIILHNVIQSLANLSPGHYIMRHTVRNGAFATVFKVAENPGKNILDMHTIYGEQFHTLSNSSWIPLDKTIPTPMLKCFERMPAMFYPLINTFRNNKKCNTSKGSVRRSLRNKKKKNN</sequence>